<evidence type="ECO:0000313" key="1">
    <source>
        <dbReference type="EMBL" id="GAI70480.1"/>
    </source>
</evidence>
<proteinExistence type="predicted"/>
<reference evidence="1" key="1">
    <citation type="journal article" date="2014" name="Front. Microbiol.">
        <title>High frequency of phylogenetically diverse reductive dehalogenase-homologous genes in deep subseafloor sedimentary metagenomes.</title>
        <authorList>
            <person name="Kawai M."/>
            <person name="Futagami T."/>
            <person name="Toyoda A."/>
            <person name="Takaki Y."/>
            <person name="Nishi S."/>
            <person name="Hori S."/>
            <person name="Arai W."/>
            <person name="Tsubouchi T."/>
            <person name="Morono Y."/>
            <person name="Uchiyama I."/>
            <person name="Ito T."/>
            <person name="Fujiyama A."/>
            <person name="Inagaki F."/>
            <person name="Takami H."/>
        </authorList>
    </citation>
    <scope>NUCLEOTIDE SEQUENCE</scope>
    <source>
        <strain evidence="1">Expedition CK06-06</strain>
    </source>
</reference>
<comment type="caution">
    <text evidence="1">The sequence shown here is derived from an EMBL/GenBank/DDBJ whole genome shotgun (WGS) entry which is preliminary data.</text>
</comment>
<sequence>MFQGKTLQFIAEISDQFKKGVETRLAAEFNSPLQLTNFITVGHTLNTEFLENEVPMGFTLEQLRTLLITNGTNSSREMLCQKIVAELVKAGYPSVIFDFTGNWSKLMRVFEGTIYEDNLLYHKLGKTFVINPLHSEIPYDTDNPGYLDYMFDAYTLCFKKDDRTIETFKNTILRNPDIDVSTLILDLTSMREWEKSPITDTLLAFFKEFTPQDMSFIHPQQLHKLEITPSYEFITHDKTVIIDLSEVKDYDKQCYFAFVVISKFIHYLKTDKTYYPKFLIVPHLDLFFDGFFLDKKMQYGKIDKFLEPFQQKDFGTISSASQIRYLHPNAFNYFENIVTFKATDKRDSTVLSSLMNLEALHGTGYYSHSRNEGYQLRYIESMKKDEAVVKREDIYQPFPVKFDLKDFRETSPLSWEEIVSFMGKQGYDLENTEKQIIQRAEKTLFEKDFGEYSVL</sequence>
<accession>X1S4Z2</accession>
<feature type="non-terminal residue" evidence="1">
    <location>
        <position position="455"/>
    </location>
</feature>
<organism evidence="1">
    <name type="scientific">marine sediment metagenome</name>
    <dbReference type="NCBI Taxonomy" id="412755"/>
    <lineage>
        <taxon>unclassified sequences</taxon>
        <taxon>metagenomes</taxon>
        <taxon>ecological metagenomes</taxon>
    </lineage>
</organism>
<dbReference type="EMBL" id="BARW01000871">
    <property type="protein sequence ID" value="GAI70480.1"/>
    <property type="molecule type" value="Genomic_DNA"/>
</dbReference>
<dbReference type="AlphaFoldDB" id="X1S4Z2"/>
<name>X1S4Z2_9ZZZZ</name>
<gene>
    <name evidence="1" type="ORF">S12H4_03191</name>
</gene>
<protein>
    <submittedName>
        <fullName evidence="1">Uncharacterized protein</fullName>
    </submittedName>
</protein>